<name>A0ABP4SWM5_9ACTN</name>
<comment type="caution">
    <text evidence="2">The sequence shown here is derived from an EMBL/GenBank/DDBJ whole genome shotgun (WGS) entry which is preliminary data.</text>
</comment>
<evidence type="ECO:0000313" key="3">
    <source>
        <dbReference type="Proteomes" id="UP001500280"/>
    </source>
</evidence>
<reference evidence="3" key="1">
    <citation type="journal article" date="2019" name="Int. J. Syst. Evol. Microbiol.">
        <title>The Global Catalogue of Microorganisms (GCM) 10K type strain sequencing project: providing services to taxonomists for standard genome sequencing and annotation.</title>
        <authorList>
            <consortium name="The Broad Institute Genomics Platform"/>
            <consortium name="The Broad Institute Genome Sequencing Center for Infectious Disease"/>
            <person name="Wu L."/>
            <person name="Ma J."/>
        </authorList>
    </citation>
    <scope>NUCLEOTIDE SEQUENCE [LARGE SCALE GENOMIC DNA]</scope>
    <source>
        <strain evidence="3">JCM 14307</strain>
    </source>
</reference>
<organism evidence="2 3">
    <name type="scientific">Kribbella yunnanensis</name>
    <dbReference type="NCBI Taxonomy" id="190194"/>
    <lineage>
        <taxon>Bacteria</taxon>
        <taxon>Bacillati</taxon>
        <taxon>Actinomycetota</taxon>
        <taxon>Actinomycetes</taxon>
        <taxon>Propionibacteriales</taxon>
        <taxon>Kribbellaceae</taxon>
        <taxon>Kribbella</taxon>
    </lineage>
</organism>
<feature type="transmembrane region" description="Helical" evidence="1">
    <location>
        <begin position="26"/>
        <end position="47"/>
    </location>
</feature>
<evidence type="ECO:0000256" key="1">
    <source>
        <dbReference type="SAM" id="Phobius"/>
    </source>
</evidence>
<protein>
    <submittedName>
        <fullName evidence="2">Uncharacterized protein</fullName>
    </submittedName>
</protein>
<proteinExistence type="predicted"/>
<keyword evidence="3" id="KW-1185">Reference proteome</keyword>
<keyword evidence="1" id="KW-0812">Transmembrane</keyword>
<feature type="transmembrane region" description="Helical" evidence="1">
    <location>
        <begin position="67"/>
        <end position="89"/>
    </location>
</feature>
<keyword evidence="1" id="KW-1133">Transmembrane helix</keyword>
<dbReference type="EMBL" id="BAAANF010000007">
    <property type="protein sequence ID" value="GAA1678446.1"/>
    <property type="molecule type" value="Genomic_DNA"/>
</dbReference>
<keyword evidence="1" id="KW-0472">Membrane</keyword>
<dbReference type="Proteomes" id="UP001500280">
    <property type="component" value="Unassembled WGS sequence"/>
</dbReference>
<gene>
    <name evidence="2" type="ORF">GCM10009745_22550</name>
</gene>
<evidence type="ECO:0000313" key="2">
    <source>
        <dbReference type="EMBL" id="GAA1678446.1"/>
    </source>
</evidence>
<accession>A0ABP4SWM5</accession>
<sequence>MRGMPPDQSVEPFVVKRHGLGTTKTMLLFCALLVGAEVLITLLAIAISRAQGNSARDGLETIWLSWGGSPLIFALGMPFLLLIGAITALEERQEVDEDDVLLSIDAVGVHLGGAQPRTVRWDEVRGICRIERPLGSSEDDEWEPFLVVLLHEAEALPRSSKAWGPSRPWPGSHEVIGRAMPYDDLVAAVARYAPTVSVSDRGRVPD</sequence>